<comment type="caution">
    <text evidence="1">The sequence shown here is derived from an EMBL/GenBank/DDBJ whole genome shotgun (WGS) entry which is preliminary data.</text>
</comment>
<evidence type="ECO:0000313" key="2">
    <source>
        <dbReference type="Proteomes" id="UP000324222"/>
    </source>
</evidence>
<evidence type="ECO:0000313" key="1">
    <source>
        <dbReference type="EMBL" id="MPC12210.1"/>
    </source>
</evidence>
<dbReference type="AlphaFoldDB" id="A0A5B7CRW6"/>
<name>A0A5B7CRW6_PORTR</name>
<keyword evidence="2" id="KW-1185">Reference proteome</keyword>
<organism evidence="1 2">
    <name type="scientific">Portunus trituberculatus</name>
    <name type="common">Swimming crab</name>
    <name type="synonym">Neptunus trituberculatus</name>
    <dbReference type="NCBI Taxonomy" id="210409"/>
    <lineage>
        <taxon>Eukaryota</taxon>
        <taxon>Metazoa</taxon>
        <taxon>Ecdysozoa</taxon>
        <taxon>Arthropoda</taxon>
        <taxon>Crustacea</taxon>
        <taxon>Multicrustacea</taxon>
        <taxon>Malacostraca</taxon>
        <taxon>Eumalacostraca</taxon>
        <taxon>Eucarida</taxon>
        <taxon>Decapoda</taxon>
        <taxon>Pleocyemata</taxon>
        <taxon>Brachyura</taxon>
        <taxon>Eubrachyura</taxon>
        <taxon>Portunoidea</taxon>
        <taxon>Portunidae</taxon>
        <taxon>Portuninae</taxon>
        <taxon>Portunus</taxon>
    </lineage>
</organism>
<dbReference type="Proteomes" id="UP000324222">
    <property type="component" value="Unassembled WGS sequence"/>
</dbReference>
<dbReference type="EMBL" id="VSRR010000203">
    <property type="protein sequence ID" value="MPC12210.1"/>
    <property type="molecule type" value="Genomic_DNA"/>
</dbReference>
<protein>
    <submittedName>
        <fullName evidence="1">Uncharacterized protein</fullName>
    </submittedName>
</protein>
<proteinExistence type="predicted"/>
<gene>
    <name evidence="1" type="ORF">E2C01_004888</name>
</gene>
<accession>A0A5B7CRW6</accession>
<sequence length="148" mass="16298">MSVLTVSWRCSCSLPLVDTPSLSYSIFHLIASKALVASLTGSRGVNRHRLVRTFRAGGCVVKLLLMAMSQGVIRRQSTPDGRQTWECLVGEERKYAGKNREEKLVLTLLKSSGSYSILARESKILVKSIMVRRFSSSDAVPGVLDEVP</sequence>
<reference evidence="1 2" key="1">
    <citation type="submission" date="2019-05" db="EMBL/GenBank/DDBJ databases">
        <title>Another draft genome of Portunus trituberculatus and its Hox gene families provides insights of decapod evolution.</title>
        <authorList>
            <person name="Jeong J.-H."/>
            <person name="Song I."/>
            <person name="Kim S."/>
            <person name="Choi T."/>
            <person name="Kim D."/>
            <person name="Ryu S."/>
            <person name="Kim W."/>
        </authorList>
    </citation>
    <scope>NUCLEOTIDE SEQUENCE [LARGE SCALE GENOMIC DNA]</scope>
    <source>
        <tissue evidence="1">Muscle</tissue>
    </source>
</reference>